<reference evidence="1" key="1">
    <citation type="journal article" date="2014" name="Front. Microbiol.">
        <title>High frequency of phylogenetically diverse reductive dehalogenase-homologous genes in deep subseafloor sedimentary metagenomes.</title>
        <authorList>
            <person name="Kawai M."/>
            <person name="Futagami T."/>
            <person name="Toyoda A."/>
            <person name="Takaki Y."/>
            <person name="Nishi S."/>
            <person name="Hori S."/>
            <person name="Arai W."/>
            <person name="Tsubouchi T."/>
            <person name="Morono Y."/>
            <person name="Uchiyama I."/>
            <person name="Ito T."/>
            <person name="Fujiyama A."/>
            <person name="Inagaki F."/>
            <person name="Takami H."/>
        </authorList>
    </citation>
    <scope>NUCLEOTIDE SEQUENCE</scope>
    <source>
        <strain evidence="1">Expedition CK06-06</strain>
    </source>
</reference>
<name>X1C1Y7_9ZZZZ</name>
<proteinExistence type="predicted"/>
<gene>
    <name evidence="1" type="ORF">S01H4_39682</name>
</gene>
<accession>X1C1Y7</accession>
<organism evidence="1">
    <name type="scientific">marine sediment metagenome</name>
    <dbReference type="NCBI Taxonomy" id="412755"/>
    <lineage>
        <taxon>unclassified sequences</taxon>
        <taxon>metagenomes</taxon>
        <taxon>ecological metagenomes</taxon>
    </lineage>
</organism>
<dbReference type="EMBL" id="BART01021523">
    <property type="protein sequence ID" value="GAH01307.1"/>
    <property type="molecule type" value="Genomic_DNA"/>
</dbReference>
<protein>
    <submittedName>
        <fullName evidence="1">Uncharacterized protein</fullName>
    </submittedName>
</protein>
<evidence type="ECO:0000313" key="1">
    <source>
        <dbReference type="EMBL" id="GAH01307.1"/>
    </source>
</evidence>
<dbReference type="AlphaFoldDB" id="X1C1Y7"/>
<comment type="caution">
    <text evidence="1">The sequence shown here is derived from an EMBL/GenBank/DDBJ whole genome shotgun (WGS) entry which is preliminary data.</text>
</comment>
<sequence length="174" mass="20408">MARKKKRRARVTKDDIKKIREDRKITSYQRKKIIKPGPWTETETTLKVNADIRLNNDGIMASILGPAKGSYLRDEFWSEKGWYPIVFNIEAKRMNTLVARHGMDQFLAACEKTLNNKLDKKGKPMYGKIIILRMSVDNSQRKDKSRRFISCRGKTNRKEIPGFMAVRKKEYVRL</sequence>